<dbReference type="KEGG" id="ral:Rumal_0536"/>
<sequence length="139" mass="16053">MDFYEIIPGKSVGRYSIGANYDSIIEHLRTEKIPYKTTDNNYVKKIITADIVFWFKDKVLIQIMVYNDFKGKVKGKVGIGSYLSDVEKFIGRPEEDGQNIETIYIIKDLPGICFELQDNDIDEEWNENTAPIETISVFK</sequence>
<dbReference type="AlphaFoldDB" id="E6UG59"/>
<dbReference type="eggNOG" id="ENOG50328KA">
    <property type="taxonomic scope" value="Bacteria"/>
</dbReference>
<dbReference type="Proteomes" id="UP000006919">
    <property type="component" value="Chromosome"/>
</dbReference>
<dbReference type="EMBL" id="CP002403">
    <property type="protein sequence ID" value="ADU21086.1"/>
    <property type="molecule type" value="Genomic_DNA"/>
</dbReference>
<name>E6UG59_RUMA7</name>
<reference evidence="1 2" key="1">
    <citation type="journal article" date="2011" name="J. Bacteriol.">
        <title>Complete genome of the cellulolytic ruminal bacterium Ruminococcus albus 7.</title>
        <authorList>
            <person name="Suen G."/>
            <person name="Stevenson D.M."/>
            <person name="Bruce D.C."/>
            <person name="Chertkov O."/>
            <person name="Copeland A."/>
            <person name="Cheng J.F."/>
            <person name="Detter C."/>
            <person name="Detter J.C."/>
            <person name="Goodwin L.A."/>
            <person name="Han C.S."/>
            <person name="Hauser L.J."/>
            <person name="Ivanova N.N."/>
            <person name="Kyrpides N.C."/>
            <person name="Land M.L."/>
            <person name="Lapidus A."/>
            <person name="Lucas S."/>
            <person name="Ovchinnikova G."/>
            <person name="Pitluck S."/>
            <person name="Tapia R."/>
            <person name="Woyke T."/>
            <person name="Boyum J."/>
            <person name="Mead D."/>
            <person name="Weimer P.J."/>
        </authorList>
    </citation>
    <scope>NUCLEOTIDE SEQUENCE [LARGE SCALE GENOMIC DNA]</scope>
    <source>
        <strain evidence="2">ATCC 27210 / DSM 20455 / JCM 14654 / NCDO 2250 / 7</strain>
    </source>
</reference>
<dbReference type="RefSeq" id="WP_013497277.1">
    <property type="nucleotide sequence ID" value="NC_014833.1"/>
</dbReference>
<protein>
    <submittedName>
        <fullName evidence="1">Uncharacterized protein</fullName>
    </submittedName>
</protein>
<evidence type="ECO:0000313" key="1">
    <source>
        <dbReference type="EMBL" id="ADU21086.1"/>
    </source>
</evidence>
<gene>
    <name evidence="1" type="ordered locus">Rumal_0536</name>
</gene>
<accession>E6UG59</accession>
<proteinExistence type="predicted"/>
<organism evidence="1 2">
    <name type="scientific">Ruminococcus albus (strain ATCC 27210 / DSM 20455 / JCM 14654 / NCDO 2250 / 7)</name>
    <dbReference type="NCBI Taxonomy" id="697329"/>
    <lineage>
        <taxon>Bacteria</taxon>
        <taxon>Bacillati</taxon>
        <taxon>Bacillota</taxon>
        <taxon>Clostridia</taxon>
        <taxon>Eubacteriales</taxon>
        <taxon>Oscillospiraceae</taxon>
        <taxon>Ruminococcus</taxon>
    </lineage>
</organism>
<evidence type="ECO:0000313" key="2">
    <source>
        <dbReference type="Proteomes" id="UP000006919"/>
    </source>
</evidence>
<dbReference type="HOGENOM" id="CLU_1843644_0_0_9"/>
<dbReference type="OrthoDB" id="2947899at2"/>